<dbReference type="OrthoDB" id="215254at2"/>
<keyword evidence="3" id="KW-1185">Reference proteome</keyword>
<evidence type="ECO:0000313" key="3">
    <source>
        <dbReference type="Proteomes" id="UP000030111"/>
    </source>
</evidence>
<dbReference type="Pfam" id="PF23855">
    <property type="entry name" value="DUF7218"/>
    <property type="match status" value="1"/>
</dbReference>
<proteinExistence type="predicted"/>
<dbReference type="RefSeq" id="WP_026990240.1">
    <property type="nucleotide sequence ID" value="NZ_AUGP01000017.1"/>
</dbReference>
<accession>A0A0A2MLH2</accession>
<feature type="region of interest" description="Disordered" evidence="1">
    <location>
        <begin position="1"/>
        <end position="54"/>
    </location>
</feature>
<dbReference type="Proteomes" id="UP000030111">
    <property type="component" value="Unassembled WGS sequence"/>
</dbReference>
<dbReference type="InterPro" id="IPR055642">
    <property type="entry name" value="DUF7218"/>
</dbReference>
<dbReference type="EMBL" id="JRLY01000010">
    <property type="protein sequence ID" value="KGO92436.1"/>
    <property type="molecule type" value="Genomic_DNA"/>
</dbReference>
<evidence type="ECO:0000313" key="2">
    <source>
        <dbReference type="EMBL" id="KGO92436.1"/>
    </source>
</evidence>
<sequence length="84" mass="9342">MPGKKSPGPQVKDNDQYEALRDKGYSKQKSARIANSKGAEHRGGKAKAYEDQTKQQLYDDAKKVGIEGRSKMTKAELMKALRSN</sequence>
<gene>
    <name evidence="2" type="ORF">Q766_13340</name>
</gene>
<dbReference type="STRING" id="1121898.GCA_000422725_01352"/>
<feature type="compositionally biased region" description="Basic and acidic residues" evidence="1">
    <location>
        <begin position="38"/>
        <end position="54"/>
    </location>
</feature>
<protein>
    <submittedName>
        <fullName evidence="2">Rho termination factor</fullName>
    </submittedName>
</protein>
<comment type="caution">
    <text evidence="2">The sequence shown here is derived from an EMBL/GenBank/DDBJ whole genome shotgun (WGS) entry which is preliminary data.</text>
</comment>
<feature type="compositionally biased region" description="Basic and acidic residues" evidence="1">
    <location>
        <begin position="12"/>
        <end position="25"/>
    </location>
</feature>
<dbReference type="eggNOG" id="ENOG5032ZGI">
    <property type="taxonomic scope" value="Bacteria"/>
</dbReference>
<name>A0A0A2MLH2_9FLAO</name>
<dbReference type="AlphaFoldDB" id="A0A0A2MLH2"/>
<organism evidence="2 3">
    <name type="scientific">Flavobacterium subsaxonicum WB 4.1-42 = DSM 21790</name>
    <dbReference type="NCBI Taxonomy" id="1121898"/>
    <lineage>
        <taxon>Bacteria</taxon>
        <taxon>Pseudomonadati</taxon>
        <taxon>Bacteroidota</taxon>
        <taxon>Flavobacteriia</taxon>
        <taxon>Flavobacteriales</taxon>
        <taxon>Flavobacteriaceae</taxon>
        <taxon>Flavobacterium</taxon>
    </lineage>
</organism>
<reference evidence="2 3" key="1">
    <citation type="submission" date="2013-09" db="EMBL/GenBank/DDBJ databases">
        <authorList>
            <person name="Zeng Z."/>
            <person name="Chen C."/>
        </authorList>
    </citation>
    <scope>NUCLEOTIDE SEQUENCE [LARGE SCALE GENOMIC DNA]</scope>
    <source>
        <strain evidence="2 3">WB 4.1-42</strain>
    </source>
</reference>
<evidence type="ECO:0000256" key="1">
    <source>
        <dbReference type="SAM" id="MobiDB-lite"/>
    </source>
</evidence>